<keyword evidence="2" id="KW-1185">Reference proteome</keyword>
<proteinExistence type="predicted"/>
<name>A0ABM7WZM5_9BACT</name>
<evidence type="ECO:0008006" key="3">
    <source>
        <dbReference type="Google" id="ProtNLM"/>
    </source>
</evidence>
<dbReference type="EMBL" id="AP025591">
    <property type="protein sequence ID" value="BDG04991.1"/>
    <property type="molecule type" value="Genomic_DNA"/>
</dbReference>
<accession>A0ABM7WZM5</accession>
<organism evidence="1 2">
    <name type="scientific">Anaeromyxobacter oryzae</name>
    <dbReference type="NCBI Taxonomy" id="2918170"/>
    <lineage>
        <taxon>Bacteria</taxon>
        <taxon>Pseudomonadati</taxon>
        <taxon>Myxococcota</taxon>
        <taxon>Myxococcia</taxon>
        <taxon>Myxococcales</taxon>
        <taxon>Cystobacterineae</taxon>
        <taxon>Anaeromyxobacteraceae</taxon>
        <taxon>Anaeromyxobacter</taxon>
    </lineage>
</organism>
<evidence type="ECO:0000313" key="1">
    <source>
        <dbReference type="EMBL" id="BDG04991.1"/>
    </source>
</evidence>
<reference evidence="2" key="1">
    <citation type="journal article" date="2022" name="Int. J. Syst. Evol. Microbiol.">
        <title>Anaeromyxobacter oryzae sp. nov., Anaeromyxobacter diazotrophicus sp. nov. and Anaeromyxobacter paludicola sp. nov., isolated from paddy soils.</title>
        <authorList>
            <person name="Itoh H."/>
            <person name="Xu Z."/>
            <person name="Mise K."/>
            <person name="Masuda Y."/>
            <person name="Ushijima N."/>
            <person name="Hayakawa C."/>
            <person name="Shiratori Y."/>
            <person name="Senoo K."/>
        </authorList>
    </citation>
    <scope>NUCLEOTIDE SEQUENCE [LARGE SCALE GENOMIC DNA]</scope>
    <source>
        <strain evidence="2">Red232</strain>
    </source>
</reference>
<dbReference type="Proteomes" id="UP001162891">
    <property type="component" value="Chromosome"/>
</dbReference>
<gene>
    <name evidence="1" type="ORF">AMOR_39870</name>
</gene>
<dbReference type="RefSeq" id="WP_248353513.1">
    <property type="nucleotide sequence ID" value="NZ_AP025591.1"/>
</dbReference>
<protein>
    <recommendedName>
        <fullName evidence="3">DUF1127 domain-containing protein</fullName>
    </recommendedName>
</protein>
<sequence>MRHDDRIRLAKTAPPDGMYPGAARMWRRLAPLVDATGLVIRPVHAVFAFRALCENVAVHRAAGLPVNDEAGWLRTFGLTVQDVERALR</sequence>
<evidence type="ECO:0000313" key="2">
    <source>
        <dbReference type="Proteomes" id="UP001162891"/>
    </source>
</evidence>